<accession>A0A0R1EQZ8</accession>
<dbReference type="PATRIC" id="fig|913848.6.peg.571"/>
<protein>
    <submittedName>
        <fullName evidence="1">Uncharacterized protein</fullName>
    </submittedName>
</protein>
<dbReference type="EMBL" id="AZCN01000154">
    <property type="protein sequence ID" value="KRK11803.1"/>
    <property type="molecule type" value="Genomic_DNA"/>
</dbReference>
<proteinExistence type="predicted"/>
<dbReference type="Gene3D" id="3.30.360.10">
    <property type="entry name" value="Dihydrodipicolinate Reductase, domain 2"/>
    <property type="match status" value="1"/>
</dbReference>
<organism evidence="1 2">
    <name type="scientific">Loigolactobacillus coryniformis subsp. coryniformis KCTC 3167 = DSM 20001</name>
    <dbReference type="NCBI Taxonomy" id="913848"/>
    <lineage>
        <taxon>Bacteria</taxon>
        <taxon>Bacillati</taxon>
        <taxon>Bacillota</taxon>
        <taxon>Bacilli</taxon>
        <taxon>Lactobacillales</taxon>
        <taxon>Lactobacillaceae</taxon>
        <taxon>Loigolactobacillus</taxon>
    </lineage>
</organism>
<dbReference type="Proteomes" id="UP000051181">
    <property type="component" value="Unassembled WGS sequence"/>
</dbReference>
<reference evidence="1 2" key="1">
    <citation type="journal article" date="2015" name="Genome Announc.">
        <title>Expanding the biotechnology potential of lactobacilli through comparative genomics of 213 strains and associated genera.</title>
        <authorList>
            <person name="Sun Z."/>
            <person name="Harris H.M."/>
            <person name="McCann A."/>
            <person name="Guo C."/>
            <person name="Argimon S."/>
            <person name="Zhang W."/>
            <person name="Yang X."/>
            <person name="Jeffery I.B."/>
            <person name="Cooney J.C."/>
            <person name="Kagawa T.F."/>
            <person name="Liu W."/>
            <person name="Song Y."/>
            <person name="Salvetti E."/>
            <person name="Wrobel A."/>
            <person name="Rasinkangas P."/>
            <person name="Parkhill J."/>
            <person name="Rea M.C."/>
            <person name="O'Sullivan O."/>
            <person name="Ritari J."/>
            <person name="Douillard F.P."/>
            <person name="Paul Ross R."/>
            <person name="Yang R."/>
            <person name="Briner A.E."/>
            <person name="Felis G.E."/>
            <person name="de Vos W.M."/>
            <person name="Barrangou R."/>
            <person name="Klaenhammer T.R."/>
            <person name="Caufield P.W."/>
            <person name="Cui Y."/>
            <person name="Zhang H."/>
            <person name="O'Toole P.W."/>
        </authorList>
    </citation>
    <scope>NUCLEOTIDE SEQUENCE [LARGE SCALE GENOMIC DNA]</scope>
    <source>
        <strain evidence="1 2">DSM 20001</strain>
    </source>
</reference>
<sequence>MIGKTAATYLQSEIYGLHETIRIGESAADIHEIKLYNRDEVTLLSMLPTNNPMLYEAQAFSRMIEMNDHITAEKYLYLSKQLNRESSKPS</sequence>
<name>A0A0R1EQZ8_9LACO</name>
<gene>
    <name evidence="1" type="ORF">FD22_GL000557</name>
</gene>
<dbReference type="AlphaFoldDB" id="A0A0R1EQZ8"/>
<evidence type="ECO:0000313" key="1">
    <source>
        <dbReference type="EMBL" id="KRK11803.1"/>
    </source>
</evidence>
<evidence type="ECO:0000313" key="2">
    <source>
        <dbReference type="Proteomes" id="UP000051181"/>
    </source>
</evidence>
<comment type="caution">
    <text evidence="1">The sequence shown here is derived from an EMBL/GenBank/DDBJ whole genome shotgun (WGS) entry which is preliminary data.</text>
</comment>